<dbReference type="AlphaFoldDB" id="A0A6C1U1M5"/>
<gene>
    <name evidence="2" type="ORF">EKI59_06275</name>
    <name evidence="1" type="ORF">H0H28_07395</name>
</gene>
<dbReference type="Proteomes" id="UP000580709">
    <property type="component" value="Unassembled WGS sequence"/>
</dbReference>
<proteinExistence type="predicted"/>
<organism evidence="2 3">
    <name type="scientific">Corynebacterium sanguinis</name>
    <dbReference type="NCBI Taxonomy" id="2594913"/>
    <lineage>
        <taxon>Bacteria</taxon>
        <taxon>Bacillati</taxon>
        <taxon>Actinomycetota</taxon>
        <taxon>Actinomycetes</taxon>
        <taxon>Mycobacteriales</taxon>
        <taxon>Corynebacteriaceae</taxon>
        <taxon>Corynebacterium</taxon>
    </lineage>
</organism>
<reference evidence="1 4" key="2">
    <citation type="submission" date="2020-07" db="EMBL/GenBank/DDBJ databases">
        <authorList>
            <person name="Khare M."/>
        </authorList>
    </citation>
    <scope>NUCLEOTIDE SEQUENCE [LARGE SCALE GENOMIC DNA]</scope>
    <source>
        <strain evidence="1 4">P8776</strain>
    </source>
</reference>
<dbReference type="EMBL" id="RXIR01000011">
    <property type="protein sequence ID" value="TVS28573.1"/>
    <property type="molecule type" value="Genomic_DNA"/>
</dbReference>
<evidence type="ECO:0000313" key="3">
    <source>
        <dbReference type="Proteomes" id="UP000336646"/>
    </source>
</evidence>
<dbReference type="RefSeq" id="WP_144317879.1">
    <property type="nucleotide sequence ID" value="NZ_CP038157.1"/>
</dbReference>
<name>A0A6C1U1M5_9CORY</name>
<evidence type="ECO:0000313" key="2">
    <source>
        <dbReference type="EMBL" id="TVS28573.1"/>
    </source>
</evidence>
<dbReference type="EMBL" id="JACEOR010000289">
    <property type="protein sequence ID" value="MBA4505149.1"/>
    <property type="molecule type" value="Genomic_DNA"/>
</dbReference>
<evidence type="ECO:0000313" key="1">
    <source>
        <dbReference type="EMBL" id="MBA4505149.1"/>
    </source>
</evidence>
<dbReference type="Proteomes" id="UP000336646">
    <property type="component" value="Unassembled WGS sequence"/>
</dbReference>
<keyword evidence="4" id="KW-1185">Reference proteome</keyword>
<evidence type="ECO:0000313" key="4">
    <source>
        <dbReference type="Proteomes" id="UP000580709"/>
    </source>
</evidence>
<evidence type="ECO:0008006" key="5">
    <source>
        <dbReference type="Google" id="ProtNLM"/>
    </source>
</evidence>
<comment type="caution">
    <text evidence="2">The sequence shown here is derived from an EMBL/GenBank/DDBJ whole genome shotgun (WGS) entry which is preliminary data.</text>
</comment>
<reference evidence="2 3" key="1">
    <citation type="submission" date="2018-12" db="EMBL/GenBank/DDBJ databases">
        <title>Corynebacterium sanguinis sp. nov., a clinically-associated and environmental corynebacterium.</title>
        <authorList>
            <person name="Gonzales-Siles L."/>
            <person name="Jaen-Luchoro D."/>
            <person name="Cardew S."/>
            <person name="Inganas E."/>
            <person name="Ohlen M."/>
            <person name="Jensie-Markopolous S."/>
            <person name="Pinyeiro-Iglesias B."/>
            <person name="Molin K."/>
            <person name="Skovbjerg S."/>
            <person name="Svensson-Stadler L."/>
            <person name="Funke G."/>
            <person name="Moore E.R.B."/>
        </authorList>
    </citation>
    <scope>NUCLEOTIDE SEQUENCE [LARGE SCALE GENOMIC DNA]</scope>
    <source>
        <strain evidence="2 3">58734</strain>
    </source>
</reference>
<dbReference type="GeneID" id="74901884"/>
<sequence length="138" mass="15460">MPRDAHPSQKLFCQHPGSIDALASLLADAGFHPLPRVVSMPERREVTAGFHLDPDPRLADLARHLKGRFPQLGFWPLVVEGPISSPDQVDDVPDGGVVLRRLAACVFAPDILEQGWDSVDNYSPVLRRGQDDWDFWWD</sequence>
<accession>A0A6C1U1M5</accession>
<protein>
    <recommendedName>
        <fullName evidence="5">DUF4253 domain-containing protein</fullName>
    </recommendedName>
</protein>